<organism evidence="2">
    <name type="scientific">Oryza sativa subsp. indica</name>
    <name type="common">Rice</name>
    <dbReference type="NCBI Taxonomy" id="39946"/>
    <lineage>
        <taxon>Eukaryota</taxon>
        <taxon>Viridiplantae</taxon>
        <taxon>Streptophyta</taxon>
        <taxon>Embryophyta</taxon>
        <taxon>Tracheophyta</taxon>
        <taxon>Spermatophyta</taxon>
        <taxon>Magnoliopsida</taxon>
        <taxon>Liliopsida</taxon>
        <taxon>Poales</taxon>
        <taxon>Poaceae</taxon>
        <taxon>BOP clade</taxon>
        <taxon>Oryzoideae</taxon>
        <taxon>Oryzeae</taxon>
        <taxon>Oryzinae</taxon>
        <taxon>Oryza</taxon>
        <taxon>Oryza sativa</taxon>
    </lineage>
</organism>
<dbReference type="AlphaFoldDB" id="A0A8F2VW27"/>
<dbReference type="EMBL" id="MW427595">
    <property type="protein sequence ID" value="QWW20821.1"/>
    <property type="molecule type" value="Genomic_DNA"/>
</dbReference>
<accession>A0A8F2VW27</accession>
<feature type="region of interest" description="Disordered" evidence="1">
    <location>
        <begin position="1"/>
        <end position="20"/>
    </location>
</feature>
<proteinExistence type="predicted"/>
<feature type="compositionally biased region" description="Low complexity" evidence="1">
    <location>
        <begin position="10"/>
        <end position="20"/>
    </location>
</feature>
<evidence type="ECO:0000256" key="1">
    <source>
        <dbReference type="SAM" id="MobiDB-lite"/>
    </source>
</evidence>
<protein>
    <submittedName>
        <fullName evidence="2">Uncharacterized protein</fullName>
    </submittedName>
</protein>
<gene>
    <name evidence="2" type="ORF">Xa7_IRBB7.28</name>
</gene>
<evidence type="ECO:0000313" key="2">
    <source>
        <dbReference type="EMBL" id="QWW20821.1"/>
    </source>
</evidence>
<reference evidence="2" key="1">
    <citation type="journal article" date="2021" name="Rice">
        <title>Xa7, a Small Orphan Gene Harboring Promoter Trap for AvrXa7, Leads to the Durable Resistance to Xanthomonas oryzae Pv. oryzae.</title>
        <authorList>
            <person name="Wang C."/>
            <person name="Chen S."/>
            <person name="Feng A."/>
            <person name="Su J."/>
            <person name="Wang W."/>
            <person name="Feng J."/>
            <person name="Chen B."/>
            <person name="Zhang M."/>
            <person name="Yang J."/>
            <person name="Zeng L."/>
            <person name="Zhu X."/>
        </authorList>
    </citation>
    <scope>NUCLEOTIDE SEQUENCE</scope>
</reference>
<sequence>MDYRASRIQPENNPGLLGTPPLSSLFIFSNAASNRDCSARWSMVPRVWSDALRAKQLGEHQRMLGAGEAEHRWR</sequence>
<name>A0A8F2VW27_ORYSI</name>